<dbReference type="SUPFAM" id="SSF56784">
    <property type="entry name" value="HAD-like"/>
    <property type="match status" value="1"/>
</dbReference>
<dbReference type="InterPro" id="IPR044924">
    <property type="entry name" value="HAD-SF_hydro_IA_REG-2-like_cap"/>
</dbReference>
<feature type="region of interest" description="Disordered" evidence="1">
    <location>
        <begin position="1"/>
        <end position="59"/>
    </location>
</feature>
<sequence>MGRRSGPGGHAAYPREDRLAPMADPQTQIQSQTQRPASADPAAHDNASPAPPVAPDALGDRPVRLVTFDLYDTLIELRPTRWERLAAACARVGIPADVATLRVADLVAEDYYTEENTIQPIRDRPDREREAFRLAYMERWLAAAGMPHDPTTVADLRRAYLAEFEADPLGGEYRVFTEVMPALGRLRAAGVKRAVISNADADVTALCQRLAFAHEMEAIITSALVGYEKPDARTFRAALDHPAIATAPDDAVHVGDQPRSDGVGALEVGMRAAVIDRYGRQDDAALARIAPGAIRVGSLLALADAVVRHNTARATA</sequence>
<feature type="compositionally biased region" description="Polar residues" evidence="1">
    <location>
        <begin position="25"/>
        <end position="36"/>
    </location>
</feature>
<dbReference type="PRINTS" id="PR00413">
    <property type="entry name" value="HADHALOGNASE"/>
</dbReference>
<accession>A0A6J4V3N6</accession>
<dbReference type="InterPro" id="IPR051828">
    <property type="entry name" value="HAD-like_hydrolase_domain"/>
</dbReference>
<dbReference type="InterPro" id="IPR006439">
    <property type="entry name" value="HAD-SF_hydro_IA"/>
</dbReference>
<dbReference type="PANTHER" id="PTHR46191:SF2">
    <property type="entry name" value="HALOACID DEHALOGENASE-LIKE HYDROLASE DOMAIN-CONTAINING PROTEIN 3"/>
    <property type="match status" value="1"/>
</dbReference>
<dbReference type="InterPro" id="IPR023214">
    <property type="entry name" value="HAD_sf"/>
</dbReference>
<dbReference type="InterPro" id="IPR036412">
    <property type="entry name" value="HAD-like_sf"/>
</dbReference>
<dbReference type="PANTHER" id="PTHR46191">
    <property type="match status" value="1"/>
</dbReference>
<dbReference type="SFLD" id="SFLDG01129">
    <property type="entry name" value="C1.5:_HAD__Beta-PGM__Phosphata"/>
    <property type="match status" value="1"/>
</dbReference>
<name>A0A6J4V3N6_9BACT</name>
<reference evidence="2" key="1">
    <citation type="submission" date="2020-02" db="EMBL/GenBank/DDBJ databases">
        <authorList>
            <person name="Meier V. D."/>
        </authorList>
    </citation>
    <scope>NUCLEOTIDE SEQUENCE</scope>
    <source>
        <strain evidence="2">AVDCRST_MAG49</strain>
    </source>
</reference>
<dbReference type="Pfam" id="PF00702">
    <property type="entry name" value="Hydrolase"/>
    <property type="match status" value="1"/>
</dbReference>
<evidence type="ECO:0000256" key="1">
    <source>
        <dbReference type="SAM" id="MobiDB-lite"/>
    </source>
</evidence>
<evidence type="ECO:0008006" key="3">
    <source>
        <dbReference type="Google" id="ProtNLM"/>
    </source>
</evidence>
<protein>
    <recommendedName>
        <fullName evidence="3">HAD family hydrolase</fullName>
    </recommendedName>
</protein>
<dbReference type="EMBL" id="CADCWG010000210">
    <property type="protein sequence ID" value="CAA9566353.1"/>
    <property type="molecule type" value="Genomic_DNA"/>
</dbReference>
<dbReference type="Gene3D" id="1.10.150.720">
    <property type="entry name" value="Haloacid dehalogenase-like hydrolase"/>
    <property type="match status" value="1"/>
</dbReference>
<evidence type="ECO:0000313" key="2">
    <source>
        <dbReference type="EMBL" id="CAA9566353.1"/>
    </source>
</evidence>
<dbReference type="Gene3D" id="3.40.50.1000">
    <property type="entry name" value="HAD superfamily/HAD-like"/>
    <property type="match status" value="1"/>
</dbReference>
<dbReference type="AlphaFoldDB" id="A0A6J4V3N6"/>
<organism evidence="2">
    <name type="scientific">uncultured Thermomicrobiales bacterium</name>
    <dbReference type="NCBI Taxonomy" id="1645740"/>
    <lineage>
        <taxon>Bacteria</taxon>
        <taxon>Pseudomonadati</taxon>
        <taxon>Thermomicrobiota</taxon>
        <taxon>Thermomicrobia</taxon>
        <taxon>Thermomicrobiales</taxon>
        <taxon>environmental samples</taxon>
    </lineage>
</organism>
<proteinExistence type="predicted"/>
<gene>
    <name evidence="2" type="ORF">AVDCRST_MAG49-3091</name>
</gene>
<dbReference type="SFLD" id="SFLDS00003">
    <property type="entry name" value="Haloacid_Dehalogenase"/>
    <property type="match status" value="1"/>
</dbReference>